<protein>
    <recommendedName>
        <fullName evidence="3">DUF3800 domain-containing protein</fullName>
    </recommendedName>
</protein>
<reference evidence="1 2" key="1">
    <citation type="submission" date="2015-04" db="EMBL/GenBank/DDBJ databases">
        <title>The draft genome sequence of Erythrobacter luteus KA37.</title>
        <authorList>
            <person name="Zhuang L."/>
            <person name="Liu Y."/>
            <person name="Shao Z."/>
        </authorList>
    </citation>
    <scope>NUCLEOTIDE SEQUENCE [LARGE SCALE GENOMIC DNA]</scope>
    <source>
        <strain evidence="1 2">KA37</strain>
    </source>
</reference>
<organism evidence="1 2">
    <name type="scientific">Aurantiacibacter luteus</name>
    <dbReference type="NCBI Taxonomy" id="1581420"/>
    <lineage>
        <taxon>Bacteria</taxon>
        <taxon>Pseudomonadati</taxon>
        <taxon>Pseudomonadota</taxon>
        <taxon>Alphaproteobacteria</taxon>
        <taxon>Sphingomonadales</taxon>
        <taxon>Erythrobacteraceae</taxon>
        <taxon>Aurantiacibacter</taxon>
    </lineage>
</organism>
<dbReference type="AlphaFoldDB" id="A0A0G9N348"/>
<gene>
    <name evidence="1" type="ORF">AAW00_06360</name>
</gene>
<dbReference type="OrthoDB" id="7582583at2"/>
<keyword evidence="2" id="KW-1185">Reference proteome</keyword>
<dbReference type="PATRIC" id="fig|1581420.6.peg.1289"/>
<dbReference type="RefSeq" id="WP_047003372.1">
    <property type="nucleotide sequence ID" value="NZ_LBHB01000001.1"/>
</dbReference>
<evidence type="ECO:0008006" key="3">
    <source>
        <dbReference type="Google" id="ProtNLM"/>
    </source>
</evidence>
<proteinExistence type="predicted"/>
<comment type="caution">
    <text evidence="1">The sequence shown here is derived from an EMBL/GenBank/DDBJ whole genome shotgun (WGS) entry which is preliminary data.</text>
</comment>
<evidence type="ECO:0000313" key="2">
    <source>
        <dbReference type="Proteomes" id="UP000053464"/>
    </source>
</evidence>
<evidence type="ECO:0000313" key="1">
    <source>
        <dbReference type="EMBL" id="KLE35968.1"/>
    </source>
</evidence>
<name>A0A0G9N348_9SPHN</name>
<accession>A0A0G9N348</accession>
<dbReference type="Proteomes" id="UP000053464">
    <property type="component" value="Unassembled WGS sequence"/>
</dbReference>
<dbReference type="EMBL" id="LBHB01000001">
    <property type="protein sequence ID" value="KLE35968.1"/>
    <property type="molecule type" value="Genomic_DNA"/>
</dbReference>
<sequence>MKIILACDESGAKGYADQDEQFPGQVGVFAGLFVPEEMLSDAEPRLEAAIAPYRSDDGKLHITDLQPSQQAGLRAGLFAVILDLKLPCFWYAIHVAGFHRWHKTVEQLHANVRADMAASNPNPRIKVGSPREKPESLHAILFTGLYGHILAYIEERNPGPVDILVLTDNVDAPIAKLFRQKAADLLDMDPRTSSATGFDTVTKTVVSTQMRFEAQIPPELQVTTTVDSLVITSVGDENPIVVAADVLANSLCHLFHSRPVELLYAELNRPSAVEEHPLLDVLATFRNWGGPDISDRIYRHPAAPPFEDA</sequence>